<protein>
    <submittedName>
        <fullName evidence="1">Uncharacterized protein</fullName>
    </submittedName>
</protein>
<evidence type="ECO:0000313" key="1">
    <source>
        <dbReference type="EMBL" id="ADC65351.1"/>
    </source>
</evidence>
<reference evidence="1 2" key="2">
    <citation type="journal article" date="2011" name="Stand. Genomic Sci.">
        <title>Complete genome sequence of Ferroglobus placidus AEDII12DO.</title>
        <authorList>
            <person name="Anderson I."/>
            <person name="Risso C."/>
            <person name="Holmes D."/>
            <person name="Lucas S."/>
            <person name="Copeland A."/>
            <person name="Lapidus A."/>
            <person name="Cheng J.F."/>
            <person name="Bruce D."/>
            <person name="Goodwin L."/>
            <person name="Pitluck S."/>
            <person name="Saunders E."/>
            <person name="Brettin T."/>
            <person name="Detter J.C."/>
            <person name="Han C."/>
            <person name="Tapia R."/>
            <person name="Larimer F."/>
            <person name="Land M."/>
            <person name="Hauser L."/>
            <person name="Woyke T."/>
            <person name="Lovley D."/>
            <person name="Kyrpides N."/>
            <person name="Ivanova N."/>
        </authorList>
    </citation>
    <scope>NUCLEOTIDE SEQUENCE [LARGE SCALE GENOMIC DNA]</scope>
    <source>
        <strain evidence="2">DSM 10642 / AEDII12DO</strain>
    </source>
</reference>
<dbReference type="RefSeq" id="WP_012965694.1">
    <property type="nucleotide sequence ID" value="NC_013849.1"/>
</dbReference>
<dbReference type="AlphaFoldDB" id="D3RXY8"/>
<accession>D3RXY8</accession>
<dbReference type="HOGENOM" id="CLU_1727163_0_0_2"/>
<sequence>MSQTALSIFEEGEERLEFEERRGMKTLLSRRPTAPSIVKPDLEDLLKMNALLLTILPEETLIISGMHGVGTWGAQFALLSEVQKSVVTPHYEEKTLDQIMTSIPHTLRIMPKEAPRAYIYITSRMNSIDVRIPSIDCLTILLLYLDAIERM</sequence>
<dbReference type="Proteomes" id="UP000002613">
    <property type="component" value="Chromosome"/>
</dbReference>
<organism evidence="1 2">
    <name type="scientific">Ferroglobus placidus (strain DSM 10642 / AEDII12DO)</name>
    <dbReference type="NCBI Taxonomy" id="589924"/>
    <lineage>
        <taxon>Archaea</taxon>
        <taxon>Methanobacteriati</taxon>
        <taxon>Methanobacteriota</taxon>
        <taxon>Archaeoglobi</taxon>
        <taxon>Archaeoglobales</taxon>
        <taxon>Archaeoglobaceae</taxon>
        <taxon>Ferroglobus</taxon>
    </lineage>
</organism>
<evidence type="ECO:0000313" key="2">
    <source>
        <dbReference type="Proteomes" id="UP000002613"/>
    </source>
</evidence>
<keyword evidence="2" id="KW-1185">Reference proteome</keyword>
<dbReference type="EMBL" id="CP001899">
    <property type="protein sequence ID" value="ADC65351.1"/>
    <property type="molecule type" value="Genomic_DNA"/>
</dbReference>
<gene>
    <name evidence="1" type="ordered locus">Ferp_1193</name>
</gene>
<name>D3RXY8_FERPA</name>
<proteinExistence type="predicted"/>
<dbReference type="PaxDb" id="589924-Ferp_1193"/>
<reference evidence="2" key="1">
    <citation type="submission" date="2010-02" db="EMBL/GenBank/DDBJ databases">
        <title>Complete sequence of Ferroglobus placidus DSM 10642.</title>
        <authorList>
            <consortium name="US DOE Joint Genome Institute"/>
            <person name="Lucas S."/>
            <person name="Copeland A."/>
            <person name="Lapidus A."/>
            <person name="Cheng J.-F."/>
            <person name="Bruce D."/>
            <person name="Goodwin L."/>
            <person name="Pitluck S."/>
            <person name="Saunders E."/>
            <person name="Brettin T."/>
            <person name="Detter J.C."/>
            <person name="Han C."/>
            <person name="Tapia R."/>
            <person name="Larimer F."/>
            <person name="Land M."/>
            <person name="Hauser L."/>
            <person name="Kyrpides N."/>
            <person name="Ivanova N."/>
            <person name="Holmes D."/>
            <person name="Lovley D."/>
            <person name="Kyrpides N."/>
            <person name="Anderson I.J."/>
            <person name="Woyke T."/>
        </authorList>
    </citation>
    <scope>NUCLEOTIDE SEQUENCE [LARGE SCALE GENOMIC DNA]</scope>
    <source>
        <strain evidence="2">DSM 10642 / AEDII12DO</strain>
    </source>
</reference>
<dbReference type="GeneID" id="8778705"/>
<dbReference type="STRING" id="589924.Ferp_1193"/>
<dbReference type="KEGG" id="fpl:Ferp_1193"/>